<dbReference type="SUPFAM" id="SSF47928">
    <property type="entry name" value="N-terminal domain of the delta subunit of the F1F0-ATP synthase"/>
    <property type="match status" value="1"/>
</dbReference>
<keyword evidence="4 8" id="KW-0406">Ion transport</keyword>
<dbReference type="GO" id="GO:0005886">
    <property type="term" value="C:plasma membrane"/>
    <property type="evidence" value="ECO:0007669"/>
    <property type="project" value="UniProtKB-SubCell"/>
</dbReference>
<evidence type="ECO:0000256" key="7">
    <source>
        <dbReference type="ARBA" id="ARBA00023310"/>
    </source>
</evidence>
<dbReference type="Gene3D" id="1.10.520.20">
    <property type="entry name" value="N-terminal domain of the delta subunit of the F1F0-ATP synthase"/>
    <property type="match status" value="1"/>
</dbReference>
<organism evidence="9 10">
    <name type="scientific">Haemophilus sputorum</name>
    <dbReference type="NCBI Taxonomy" id="1078480"/>
    <lineage>
        <taxon>Bacteria</taxon>
        <taxon>Pseudomonadati</taxon>
        <taxon>Pseudomonadota</taxon>
        <taxon>Gammaproteobacteria</taxon>
        <taxon>Pasteurellales</taxon>
        <taxon>Pasteurellaceae</taxon>
        <taxon>Haemophilus</taxon>
    </lineage>
</organism>
<sequence length="177" mass="19520">MSEYSTVARPYAKAAFDFALEQGQLDKWQAMLTFSAAVAENEQVADYLSSSLASGQIAEFFCNVCGDQLDQYGQNFIRVMAENKRLAILPSVLAQFSELRAEHEVVKEVLVVSASELSQAQEKKIAQAMEKRLGKKVRLNSQIDPSVIAGVIIQYDDVVIDGSSRGQLNRLNQALSL</sequence>
<dbReference type="NCBIfam" id="NF004404">
    <property type="entry name" value="PRK05758.2-5"/>
    <property type="match status" value="1"/>
</dbReference>
<evidence type="ECO:0000256" key="2">
    <source>
        <dbReference type="ARBA" id="ARBA00022448"/>
    </source>
</evidence>
<dbReference type="GO" id="GO:0045259">
    <property type="term" value="C:proton-transporting ATP synthase complex"/>
    <property type="evidence" value="ECO:0007669"/>
    <property type="project" value="UniProtKB-KW"/>
</dbReference>
<evidence type="ECO:0000256" key="3">
    <source>
        <dbReference type="ARBA" id="ARBA00022781"/>
    </source>
</evidence>
<comment type="subcellular location">
    <subcellularLocation>
        <location evidence="8">Cell membrane</location>
        <topology evidence="8">Peripheral membrane protein</topology>
    </subcellularLocation>
    <subcellularLocation>
        <location evidence="1">Membrane</location>
    </subcellularLocation>
</comment>
<dbReference type="Proteomes" id="UP000253872">
    <property type="component" value="Unassembled WGS sequence"/>
</dbReference>
<dbReference type="Pfam" id="PF00213">
    <property type="entry name" value="OSCP"/>
    <property type="match status" value="1"/>
</dbReference>
<evidence type="ECO:0000313" key="9">
    <source>
        <dbReference type="EMBL" id="RDE72782.1"/>
    </source>
</evidence>
<dbReference type="InterPro" id="IPR000711">
    <property type="entry name" value="ATPase_OSCP/dsu"/>
</dbReference>
<keyword evidence="6 8" id="KW-0139">CF(1)</keyword>
<dbReference type="STRING" id="1035839.GCA_000238795_01403"/>
<name>A0A369YDD2_9PAST</name>
<keyword evidence="3 8" id="KW-0375">Hydrogen ion transport</keyword>
<dbReference type="GO" id="GO:0046933">
    <property type="term" value="F:proton-transporting ATP synthase activity, rotational mechanism"/>
    <property type="evidence" value="ECO:0007669"/>
    <property type="project" value="UniProtKB-UniRule"/>
</dbReference>
<dbReference type="NCBIfam" id="NF004402">
    <property type="entry name" value="PRK05758.2-2"/>
    <property type="match status" value="1"/>
</dbReference>
<dbReference type="AlphaFoldDB" id="A0A369YDD2"/>
<evidence type="ECO:0000256" key="4">
    <source>
        <dbReference type="ARBA" id="ARBA00023065"/>
    </source>
</evidence>
<dbReference type="InterPro" id="IPR026015">
    <property type="entry name" value="ATP_synth_OSCP/delta_N_sf"/>
</dbReference>
<dbReference type="PRINTS" id="PR00125">
    <property type="entry name" value="ATPASEDELTA"/>
</dbReference>
<proteinExistence type="inferred from homology"/>
<gene>
    <name evidence="8" type="primary">atpH</name>
    <name evidence="9" type="ORF">DPV93_05760</name>
</gene>
<dbReference type="HAMAP" id="MF_01416">
    <property type="entry name" value="ATP_synth_delta_bact"/>
    <property type="match status" value="1"/>
</dbReference>
<evidence type="ECO:0000313" key="10">
    <source>
        <dbReference type="Proteomes" id="UP000253872"/>
    </source>
</evidence>
<protein>
    <recommendedName>
        <fullName evidence="8">ATP synthase subunit delta</fullName>
    </recommendedName>
    <alternativeName>
        <fullName evidence="8">ATP synthase F(1) sector subunit delta</fullName>
    </alternativeName>
    <alternativeName>
        <fullName evidence="8">F-type ATPase subunit delta</fullName>
        <shortName evidence="8">F-ATPase subunit delta</shortName>
    </alternativeName>
</protein>
<evidence type="ECO:0000256" key="5">
    <source>
        <dbReference type="ARBA" id="ARBA00023136"/>
    </source>
</evidence>
<dbReference type="RefSeq" id="WP_111402878.1">
    <property type="nucleotide sequence ID" value="NZ_QEPN01000003.1"/>
</dbReference>
<comment type="similarity">
    <text evidence="8">Belongs to the ATPase delta chain family.</text>
</comment>
<keyword evidence="7 8" id="KW-0066">ATP synthesis</keyword>
<comment type="function">
    <text evidence="8">F(1)F(0) ATP synthase produces ATP from ADP in the presence of a proton or sodium gradient. F-type ATPases consist of two structural domains, F(1) containing the extramembraneous catalytic core and F(0) containing the membrane proton channel, linked together by a central stalk and a peripheral stalk. During catalysis, ATP synthesis in the catalytic domain of F(1) is coupled via a rotary mechanism of the central stalk subunits to proton translocation.</text>
</comment>
<dbReference type="PANTHER" id="PTHR11910">
    <property type="entry name" value="ATP SYNTHASE DELTA CHAIN"/>
    <property type="match status" value="1"/>
</dbReference>
<evidence type="ECO:0000256" key="8">
    <source>
        <dbReference type="HAMAP-Rule" id="MF_01416"/>
    </source>
</evidence>
<dbReference type="EMBL" id="QEPN01000003">
    <property type="protein sequence ID" value="RDE72782.1"/>
    <property type="molecule type" value="Genomic_DNA"/>
</dbReference>
<comment type="caution">
    <text evidence="9">The sequence shown here is derived from an EMBL/GenBank/DDBJ whole genome shotgun (WGS) entry which is preliminary data.</text>
</comment>
<keyword evidence="8" id="KW-1003">Cell membrane</keyword>
<keyword evidence="2 8" id="KW-0813">Transport</keyword>
<evidence type="ECO:0000256" key="1">
    <source>
        <dbReference type="ARBA" id="ARBA00004370"/>
    </source>
</evidence>
<dbReference type="NCBIfam" id="TIGR01145">
    <property type="entry name" value="ATP_synt_delta"/>
    <property type="match status" value="1"/>
</dbReference>
<reference evidence="9 10" key="1">
    <citation type="submission" date="2018-05" db="EMBL/GenBank/DDBJ databases">
        <title>Draft Genome Sequences for a Diverse set of 7 Haemophilus Species.</title>
        <authorList>
            <person name="Nichols M."/>
            <person name="Topaz N."/>
            <person name="Wang X."/>
            <person name="Wang X."/>
            <person name="Boxrud D."/>
        </authorList>
    </citation>
    <scope>NUCLEOTIDE SEQUENCE [LARGE SCALE GENOMIC DNA]</scope>
    <source>
        <strain evidence="9 10">C2002001239</strain>
    </source>
</reference>
<keyword evidence="5 8" id="KW-0472">Membrane</keyword>
<evidence type="ECO:0000256" key="6">
    <source>
        <dbReference type="ARBA" id="ARBA00023196"/>
    </source>
</evidence>
<accession>A0A369YDD2</accession>
<comment type="function">
    <text evidence="8">This protein is part of the stalk that links CF(0) to CF(1). It either transmits conformational changes from CF(0) to CF(1) or is implicated in proton conduction.</text>
</comment>